<gene>
    <name evidence="3" type="ORF">ATL39_2887</name>
</gene>
<evidence type="ECO:0000259" key="2">
    <source>
        <dbReference type="Pfam" id="PF13482"/>
    </source>
</evidence>
<dbReference type="Proteomes" id="UP000285120">
    <property type="component" value="Unassembled WGS sequence"/>
</dbReference>
<dbReference type="GO" id="GO:0003676">
    <property type="term" value="F:nucleic acid binding"/>
    <property type="evidence" value="ECO:0007669"/>
    <property type="project" value="InterPro"/>
</dbReference>
<dbReference type="RefSeq" id="WP_120194040.1">
    <property type="nucleotide sequence ID" value="NZ_RAPK01000011.1"/>
</dbReference>
<accession>A0A419UWF9</accession>
<dbReference type="Pfam" id="PF13482">
    <property type="entry name" value="RNase_H_2"/>
    <property type="match status" value="1"/>
</dbReference>
<dbReference type="AlphaFoldDB" id="A0A419UWF9"/>
<evidence type="ECO:0000313" key="4">
    <source>
        <dbReference type="Proteomes" id="UP000285120"/>
    </source>
</evidence>
<dbReference type="InterPro" id="IPR036397">
    <property type="entry name" value="RNaseH_sf"/>
</dbReference>
<sequence length="415" mass="48455">MKHKLQRMKNHLSLPDKQETTDKPAAAQPASGVPYQKEWEQVQGFPLYFEDQYIMKREIDYPLDYQHGRHRLNDIFPVFARWSETEEVHPLHPEGRRPEDLLFFDTETTGLSGGTGNMIFLLGDARFRENHVTVTQYFLPGPEAEVAFYHHFLSDVPSMKHLVTYNGKSFDWPQLRTRHTLLRREVPNLPQFGHFDLLHASRRLFKYSLESCKLSIVEHDVLQFKRVDDTPGYMAPMLYFDFLNDPNPGFIKGIMQHNEWDVLSLITLYIELSQRVLEEAPSGRESYEIGRWFEQQGETGKALWCYRKSGAEELTGEEWQEKCLLAEADLLRKEKQLEEAEEKWLLVWSAQQNLAVSAAVELAKYYEHQIKDRSRALKLVQQAAALPEDKLSDKQRTDLDKRMSRLELKLGQGGK</sequence>
<comment type="caution">
    <text evidence="3">The sequence shown here is derived from an EMBL/GenBank/DDBJ whole genome shotgun (WGS) entry which is preliminary data.</text>
</comment>
<evidence type="ECO:0000313" key="3">
    <source>
        <dbReference type="EMBL" id="RKD69469.1"/>
    </source>
</evidence>
<dbReference type="InterPro" id="IPR038720">
    <property type="entry name" value="YprB_RNase_H-like_dom"/>
</dbReference>
<evidence type="ECO:0000256" key="1">
    <source>
        <dbReference type="SAM" id="MobiDB-lite"/>
    </source>
</evidence>
<dbReference type="SUPFAM" id="SSF53098">
    <property type="entry name" value="Ribonuclease H-like"/>
    <property type="match status" value="1"/>
</dbReference>
<dbReference type="EMBL" id="RAPK01000011">
    <property type="protein sequence ID" value="RKD69469.1"/>
    <property type="molecule type" value="Genomic_DNA"/>
</dbReference>
<dbReference type="OrthoDB" id="9790530at2"/>
<proteinExistence type="predicted"/>
<feature type="domain" description="YprB ribonuclease H-like" evidence="2">
    <location>
        <begin position="102"/>
        <end position="272"/>
    </location>
</feature>
<dbReference type="Gene3D" id="3.30.420.10">
    <property type="entry name" value="Ribonuclease H-like superfamily/Ribonuclease H"/>
    <property type="match status" value="1"/>
</dbReference>
<dbReference type="PANTHER" id="PTHR38462">
    <property type="entry name" value="EXONUCLEASE-LIKE PROTEIN"/>
    <property type="match status" value="1"/>
</dbReference>
<organism evidence="3 4">
    <name type="scientific">Sinobaca qinghaiensis</name>
    <dbReference type="NCBI Taxonomy" id="342944"/>
    <lineage>
        <taxon>Bacteria</taxon>
        <taxon>Bacillati</taxon>
        <taxon>Bacillota</taxon>
        <taxon>Bacilli</taxon>
        <taxon>Bacillales</taxon>
        <taxon>Sporolactobacillaceae</taxon>
        <taxon>Sinobaca</taxon>
    </lineage>
</organism>
<reference evidence="3 4" key="1">
    <citation type="submission" date="2018-09" db="EMBL/GenBank/DDBJ databases">
        <title>Genomic Encyclopedia of Archaeal and Bacterial Type Strains, Phase II (KMG-II): from individual species to whole genera.</title>
        <authorList>
            <person name="Goeker M."/>
        </authorList>
    </citation>
    <scope>NUCLEOTIDE SEQUENCE [LARGE SCALE GENOMIC DNA]</scope>
    <source>
        <strain evidence="3 4">DSM 17008</strain>
    </source>
</reference>
<feature type="region of interest" description="Disordered" evidence="1">
    <location>
        <begin position="1"/>
        <end position="33"/>
    </location>
</feature>
<feature type="compositionally biased region" description="Basic residues" evidence="1">
    <location>
        <begin position="1"/>
        <end position="10"/>
    </location>
</feature>
<protein>
    <recommendedName>
        <fullName evidence="2">YprB ribonuclease H-like domain-containing protein</fullName>
    </recommendedName>
</protein>
<dbReference type="PANTHER" id="PTHR38462:SF1">
    <property type="entry name" value="YPRB RIBONUCLEASE H-LIKE DOMAIN-CONTAINING PROTEIN"/>
    <property type="match status" value="1"/>
</dbReference>
<dbReference type="InterPro" id="IPR012337">
    <property type="entry name" value="RNaseH-like_sf"/>
</dbReference>
<name>A0A419UWF9_9BACL</name>
<keyword evidence="4" id="KW-1185">Reference proteome</keyword>